<comment type="subunit">
    <text evidence="2">Monomer.</text>
</comment>
<dbReference type="GO" id="GO:0004674">
    <property type="term" value="F:protein serine/threonine kinase activity"/>
    <property type="evidence" value="ECO:0007669"/>
    <property type="project" value="UniProtKB-KW"/>
</dbReference>
<protein>
    <recommendedName>
        <fullName evidence="3">non-specific serine/threonine protein kinase</fullName>
        <ecNumber evidence="3">2.7.11.1</ecNumber>
    </recommendedName>
</protein>
<keyword evidence="6" id="KW-0479">Metal-binding</keyword>
<dbReference type="FunFam" id="1.10.510.10:FF:000571">
    <property type="entry name" value="Maternal embryonic leucine zipper kinase"/>
    <property type="match status" value="1"/>
</dbReference>
<dbReference type="EMBL" id="CAJZBQ010000052">
    <property type="protein sequence ID" value="CAG9330725.1"/>
    <property type="molecule type" value="Genomic_DNA"/>
</dbReference>
<dbReference type="Gene3D" id="1.10.510.10">
    <property type="entry name" value="Transferase(Phosphotransferase) domain 1"/>
    <property type="match status" value="1"/>
</dbReference>
<keyword evidence="7" id="KW-0677">Repeat</keyword>
<reference evidence="18" key="1">
    <citation type="submission" date="2021-09" db="EMBL/GenBank/DDBJ databases">
        <authorList>
            <consortium name="AG Swart"/>
            <person name="Singh M."/>
            <person name="Singh A."/>
            <person name="Seah K."/>
            <person name="Emmerich C."/>
        </authorList>
    </citation>
    <scope>NUCLEOTIDE SEQUENCE</scope>
    <source>
        <strain evidence="18">ATCC30299</strain>
    </source>
</reference>
<evidence type="ECO:0000256" key="13">
    <source>
        <dbReference type="ARBA" id="ARBA00047899"/>
    </source>
</evidence>
<evidence type="ECO:0000256" key="16">
    <source>
        <dbReference type="RuleBase" id="RU000304"/>
    </source>
</evidence>
<dbReference type="InterPro" id="IPR017441">
    <property type="entry name" value="Protein_kinase_ATP_BS"/>
</dbReference>
<accession>A0AAU9K0N1</accession>
<keyword evidence="4 16" id="KW-0723">Serine/threonine-protein kinase</keyword>
<evidence type="ECO:0000256" key="7">
    <source>
        <dbReference type="ARBA" id="ARBA00022737"/>
    </source>
</evidence>
<evidence type="ECO:0000259" key="17">
    <source>
        <dbReference type="PROSITE" id="PS50011"/>
    </source>
</evidence>
<comment type="similarity">
    <text evidence="12">Belongs to the protein kinase superfamily. Ser/Thr protein kinase family. CDPK subfamily.</text>
</comment>
<dbReference type="InterPro" id="IPR011009">
    <property type="entry name" value="Kinase-like_dom_sf"/>
</dbReference>
<evidence type="ECO:0000256" key="15">
    <source>
        <dbReference type="PROSITE-ProRule" id="PRU10141"/>
    </source>
</evidence>
<evidence type="ECO:0000313" key="19">
    <source>
        <dbReference type="Proteomes" id="UP001162131"/>
    </source>
</evidence>
<evidence type="ECO:0000256" key="5">
    <source>
        <dbReference type="ARBA" id="ARBA00022679"/>
    </source>
</evidence>
<sequence>MEEFDSGDYHDKFSSFYTYIRTIGKGSFGKVVKAIDKYTGITCAVKIIKKSSYSDEVLSALRFESEILSSLDHPNIVKFLHVRESDNRIFIGMEYIRGGNLSDLIQNKTISESKAAKIMTGIFRAVEYLHNRGIVHRDLKPANILISNPKDLTTVKVADFGLCTQLGIFSRTDEKCGTVIYMAPELAAGKNYNKEVDIWSCGIIMFKLLCKGKHPLYRQKDTKDSYFAKLQNPKWVFPKNFSPLAQNLFLKLMKIPPIERYTAGQVLAHPWILQKNIAIPLTYLEKMRQLDSDMKLRGFVYSLLFASLIYPSN</sequence>
<dbReference type="InterPro" id="IPR000719">
    <property type="entry name" value="Prot_kinase_dom"/>
</dbReference>
<dbReference type="PRINTS" id="PR00109">
    <property type="entry name" value="TYRKINASE"/>
</dbReference>
<evidence type="ECO:0000256" key="4">
    <source>
        <dbReference type="ARBA" id="ARBA00022527"/>
    </source>
</evidence>
<keyword evidence="10" id="KW-0106">Calcium</keyword>
<evidence type="ECO:0000256" key="9">
    <source>
        <dbReference type="ARBA" id="ARBA00022777"/>
    </source>
</evidence>
<gene>
    <name evidence="18" type="ORF">BSTOLATCC_MIC52141</name>
</gene>
<dbReference type="PROSITE" id="PS00108">
    <property type="entry name" value="PROTEIN_KINASE_ST"/>
    <property type="match status" value="1"/>
</dbReference>
<keyword evidence="19" id="KW-1185">Reference proteome</keyword>
<dbReference type="SUPFAM" id="SSF56112">
    <property type="entry name" value="Protein kinase-like (PK-like)"/>
    <property type="match status" value="1"/>
</dbReference>
<keyword evidence="5" id="KW-0808">Transferase</keyword>
<comment type="caution">
    <text evidence="18">The sequence shown here is derived from an EMBL/GenBank/DDBJ whole genome shotgun (WGS) entry which is preliminary data.</text>
</comment>
<evidence type="ECO:0000256" key="12">
    <source>
        <dbReference type="ARBA" id="ARBA00024334"/>
    </source>
</evidence>
<proteinExistence type="inferred from homology"/>
<dbReference type="SMART" id="SM00220">
    <property type="entry name" value="S_TKc"/>
    <property type="match status" value="1"/>
</dbReference>
<feature type="domain" description="Protein kinase" evidence="17">
    <location>
        <begin position="17"/>
        <end position="272"/>
    </location>
</feature>
<feature type="binding site" evidence="15">
    <location>
        <position position="50"/>
    </location>
    <ligand>
        <name>ATP</name>
        <dbReference type="ChEBI" id="CHEBI:30616"/>
    </ligand>
</feature>
<dbReference type="Proteomes" id="UP001162131">
    <property type="component" value="Unassembled WGS sequence"/>
</dbReference>
<evidence type="ECO:0000256" key="1">
    <source>
        <dbReference type="ARBA" id="ARBA00001946"/>
    </source>
</evidence>
<evidence type="ECO:0000256" key="3">
    <source>
        <dbReference type="ARBA" id="ARBA00012513"/>
    </source>
</evidence>
<keyword evidence="8 15" id="KW-0547">Nucleotide-binding</keyword>
<dbReference type="GO" id="GO:0005524">
    <property type="term" value="F:ATP binding"/>
    <property type="evidence" value="ECO:0007669"/>
    <property type="project" value="UniProtKB-UniRule"/>
</dbReference>
<comment type="catalytic activity">
    <reaction evidence="13">
        <text>L-threonyl-[protein] + ATP = O-phospho-L-threonyl-[protein] + ADP + H(+)</text>
        <dbReference type="Rhea" id="RHEA:46608"/>
        <dbReference type="Rhea" id="RHEA-COMP:11060"/>
        <dbReference type="Rhea" id="RHEA-COMP:11605"/>
        <dbReference type="ChEBI" id="CHEBI:15378"/>
        <dbReference type="ChEBI" id="CHEBI:30013"/>
        <dbReference type="ChEBI" id="CHEBI:30616"/>
        <dbReference type="ChEBI" id="CHEBI:61977"/>
        <dbReference type="ChEBI" id="CHEBI:456216"/>
        <dbReference type="EC" id="2.7.11.1"/>
    </reaction>
</comment>
<keyword evidence="9" id="KW-0418">Kinase</keyword>
<evidence type="ECO:0000256" key="8">
    <source>
        <dbReference type="ARBA" id="ARBA00022741"/>
    </source>
</evidence>
<comment type="cofactor">
    <cofactor evidence="1">
        <name>Mg(2+)</name>
        <dbReference type="ChEBI" id="CHEBI:18420"/>
    </cofactor>
</comment>
<dbReference type="InterPro" id="IPR008271">
    <property type="entry name" value="Ser/Thr_kinase_AS"/>
</dbReference>
<keyword evidence="11 15" id="KW-0067">ATP-binding</keyword>
<comment type="catalytic activity">
    <reaction evidence="14">
        <text>L-seryl-[protein] + ATP = O-phospho-L-seryl-[protein] + ADP + H(+)</text>
        <dbReference type="Rhea" id="RHEA:17989"/>
        <dbReference type="Rhea" id="RHEA-COMP:9863"/>
        <dbReference type="Rhea" id="RHEA-COMP:11604"/>
        <dbReference type="ChEBI" id="CHEBI:15378"/>
        <dbReference type="ChEBI" id="CHEBI:29999"/>
        <dbReference type="ChEBI" id="CHEBI:30616"/>
        <dbReference type="ChEBI" id="CHEBI:83421"/>
        <dbReference type="ChEBI" id="CHEBI:456216"/>
        <dbReference type="EC" id="2.7.11.1"/>
    </reaction>
</comment>
<organism evidence="18 19">
    <name type="scientific">Blepharisma stoltei</name>
    <dbReference type="NCBI Taxonomy" id="1481888"/>
    <lineage>
        <taxon>Eukaryota</taxon>
        <taxon>Sar</taxon>
        <taxon>Alveolata</taxon>
        <taxon>Ciliophora</taxon>
        <taxon>Postciliodesmatophora</taxon>
        <taxon>Heterotrichea</taxon>
        <taxon>Heterotrichida</taxon>
        <taxon>Blepharismidae</taxon>
        <taxon>Blepharisma</taxon>
    </lineage>
</organism>
<evidence type="ECO:0000256" key="6">
    <source>
        <dbReference type="ARBA" id="ARBA00022723"/>
    </source>
</evidence>
<dbReference type="Pfam" id="PF00069">
    <property type="entry name" value="Pkinase"/>
    <property type="match status" value="1"/>
</dbReference>
<evidence type="ECO:0000256" key="11">
    <source>
        <dbReference type="ARBA" id="ARBA00022840"/>
    </source>
</evidence>
<dbReference type="AlphaFoldDB" id="A0AAU9K0N1"/>
<dbReference type="InterPro" id="IPR001245">
    <property type="entry name" value="Ser-Thr/Tyr_kinase_cat_dom"/>
</dbReference>
<dbReference type="PROSITE" id="PS50011">
    <property type="entry name" value="PROTEIN_KINASE_DOM"/>
    <property type="match status" value="1"/>
</dbReference>
<dbReference type="PROSITE" id="PS00107">
    <property type="entry name" value="PROTEIN_KINASE_ATP"/>
    <property type="match status" value="1"/>
</dbReference>
<dbReference type="GO" id="GO:0046872">
    <property type="term" value="F:metal ion binding"/>
    <property type="evidence" value="ECO:0007669"/>
    <property type="project" value="UniProtKB-KW"/>
</dbReference>
<evidence type="ECO:0000313" key="18">
    <source>
        <dbReference type="EMBL" id="CAG9330725.1"/>
    </source>
</evidence>
<evidence type="ECO:0000256" key="2">
    <source>
        <dbReference type="ARBA" id="ARBA00011245"/>
    </source>
</evidence>
<evidence type="ECO:0000256" key="10">
    <source>
        <dbReference type="ARBA" id="ARBA00022837"/>
    </source>
</evidence>
<name>A0AAU9K0N1_9CILI</name>
<evidence type="ECO:0000256" key="14">
    <source>
        <dbReference type="ARBA" id="ARBA00048679"/>
    </source>
</evidence>
<dbReference type="EC" id="2.7.11.1" evidence="3"/>
<dbReference type="PANTHER" id="PTHR24347">
    <property type="entry name" value="SERINE/THREONINE-PROTEIN KINASE"/>
    <property type="match status" value="1"/>
</dbReference>
<dbReference type="FunFam" id="3.30.200.20:FF:000315">
    <property type="entry name" value="Calcium-dependent protein kinase 3"/>
    <property type="match status" value="1"/>
</dbReference>